<evidence type="ECO:0000313" key="6">
    <source>
        <dbReference type="Proteomes" id="UP000521868"/>
    </source>
</evidence>
<accession>A0A7X6DJF9</accession>
<reference evidence="5 6" key="1">
    <citation type="journal article" date="2020" name="Nature">
        <title>Bacterial chemolithoautotrophy via manganese oxidation.</title>
        <authorList>
            <person name="Yu H."/>
            <person name="Leadbetter J.R."/>
        </authorList>
    </citation>
    <scope>NUCLEOTIDE SEQUENCE [LARGE SCALE GENOMIC DNA]</scope>
    <source>
        <strain evidence="5 6">RBP-1</strain>
    </source>
</reference>
<protein>
    <submittedName>
        <fullName evidence="5">Ureidoglycolate hydrolase</fullName>
    </submittedName>
</protein>
<dbReference type="GO" id="GO:0050385">
    <property type="term" value="F:ureidoglycolate lyase activity"/>
    <property type="evidence" value="ECO:0007669"/>
    <property type="project" value="UniProtKB-EC"/>
</dbReference>
<dbReference type="AlphaFoldDB" id="A0A7X6DJF9"/>
<dbReference type="Proteomes" id="UP000521868">
    <property type="component" value="Unassembled WGS sequence"/>
</dbReference>
<comment type="caution">
    <text evidence="5">The sequence shown here is derived from an EMBL/GenBank/DDBJ whole genome shotgun (WGS) entry which is preliminary data.</text>
</comment>
<dbReference type="SUPFAM" id="SSF51182">
    <property type="entry name" value="RmlC-like cupins"/>
    <property type="match status" value="1"/>
</dbReference>
<dbReference type="Pfam" id="PF04115">
    <property type="entry name" value="Ureidogly_lyase"/>
    <property type="match status" value="1"/>
</dbReference>
<keyword evidence="6" id="KW-1185">Reference proteome</keyword>
<evidence type="ECO:0000256" key="1">
    <source>
        <dbReference type="ARBA" id="ARBA00011738"/>
    </source>
</evidence>
<dbReference type="PANTHER" id="PTHR21221:SF1">
    <property type="entry name" value="UREIDOGLYCOLATE LYASE"/>
    <property type="match status" value="1"/>
</dbReference>
<proteinExistence type="predicted"/>
<keyword evidence="3" id="KW-0456">Lyase</keyword>
<dbReference type="PANTHER" id="PTHR21221">
    <property type="entry name" value="UREIDOGLYCOLATE HYDROLASE"/>
    <property type="match status" value="1"/>
</dbReference>
<dbReference type="InterPro" id="IPR047233">
    <property type="entry name" value="UAH_cupin"/>
</dbReference>
<organism evidence="5 6">
    <name type="scientific">Ramlibacter lithotrophicus</name>
    <dbReference type="NCBI Taxonomy" id="2606681"/>
    <lineage>
        <taxon>Bacteria</taxon>
        <taxon>Pseudomonadati</taxon>
        <taxon>Pseudomonadota</taxon>
        <taxon>Betaproteobacteria</taxon>
        <taxon>Burkholderiales</taxon>
        <taxon>Comamonadaceae</taxon>
        <taxon>Ramlibacter</taxon>
    </lineage>
</organism>
<dbReference type="GO" id="GO:0004848">
    <property type="term" value="F:ureidoglycolate hydrolase activity"/>
    <property type="evidence" value="ECO:0007669"/>
    <property type="project" value="InterPro"/>
</dbReference>
<keyword evidence="5" id="KW-0378">Hydrolase</keyword>
<dbReference type="Gene3D" id="2.60.120.480">
    <property type="entry name" value="Ureidoglycolate hydrolase"/>
    <property type="match status" value="1"/>
</dbReference>
<comment type="subunit">
    <text evidence="1">Homodimer.</text>
</comment>
<evidence type="ECO:0000256" key="4">
    <source>
        <dbReference type="ARBA" id="ARBA00047684"/>
    </source>
</evidence>
<dbReference type="InterPro" id="IPR007247">
    <property type="entry name" value="Ureidogly_lyase"/>
</dbReference>
<dbReference type="InterPro" id="IPR011051">
    <property type="entry name" value="RmlC_Cupin_sf"/>
</dbReference>
<dbReference type="EMBL" id="VTOX01000010">
    <property type="protein sequence ID" value="NKE68307.1"/>
    <property type="molecule type" value="Genomic_DNA"/>
</dbReference>
<dbReference type="RefSeq" id="WP_168109439.1">
    <property type="nucleotide sequence ID" value="NZ_VTOX01000010.1"/>
</dbReference>
<evidence type="ECO:0000313" key="5">
    <source>
        <dbReference type="EMBL" id="NKE68307.1"/>
    </source>
</evidence>
<name>A0A7X6DJF9_9BURK</name>
<dbReference type="GO" id="GO:0000256">
    <property type="term" value="P:allantoin catabolic process"/>
    <property type="evidence" value="ECO:0007669"/>
    <property type="project" value="InterPro"/>
</dbReference>
<dbReference type="GO" id="GO:0006144">
    <property type="term" value="P:purine nucleobase metabolic process"/>
    <property type="evidence" value="ECO:0007669"/>
    <property type="project" value="UniProtKB-KW"/>
</dbReference>
<sequence length="170" mass="18133">MTVLPQAGTTVEIIAEPLTERAFAPFGQVIAGTGDGAGRRPFLARMHNGRTQAQPNLTWMRIAPQPLPVTVTALERHPHSNQTFVPMNGTRQLVVVCPSDAHGAPLPAQARAFVASGSQGVNYDANVWHAPRVALCAPGEFAMFRWDDGGGEDTELIELQVPFVVTGVAA</sequence>
<dbReference type="InterPro" id="IPR024060">
    <property type="entry name" value="Ureidoglycolate_lyase_dom_sf"/>
</dbReference>
<evidence type="ECO:0000256" key="2">
    <source>
        <dbReference type="ARBA" id="ARBA00022631"/>
    </source>
</evidence>
<dbReference type="CDD" id="cd20298">
    <property type="entry name" value="cupin_UAH"/>
    <property type="match status" value="1"/>
</dbReference>
<keyword evidence="2" id="KW-0659">Purine metabolism</keyword>
<gene>
    <name evidence="5" type="ORF">RAMLITH_21030</name>
</gene>
<evidence type="ECO:0000256" key="3">
    <source>
        <dbReference type="ARBA" id="ARBA00023239"/>
    </source>
</evidence>
<comment type="catalytic activity">
    <reaction evidence="4">
        <text>(S)-ureidoglycolate = urea + glyoxylate</text>
        <dbReference type="Rhea" id="RHEA:11304"/>
        <dbReference type="ChEBI" id="CHEBI:16199"/>
        <dbReference type="ChEBI" id="CHEBI:36655"/>
        <dbReference type="ChEBI" id="CHEBI:57296"/>
        <dbReference type="EC" id="4.3.2.3"/>
    </reaction>
</comment>